<dbReference type="WBParaSite" id="snap_masked-unitig_44866-processed-gene-0.0-mRNA-1">
    <property type="protein sequence ID" value="snap_masked-unitig_44866-processed-gene-0.0-mRNA-1"/>
    <property type="gene ID" value="snap_masked-unitig_44866-processed-gene-0.0"/>
</dbReference>
<evidence type="ECO:0000259" key="5">
    <source>
        <dbReference type="Pfam" id="PF00664"/>
    </source>
</evidence>
<dbReference type="GO" id="GO:0005524">
    <property type="term" value="F:ATP binding"/>
    <property type="evidence" value="ECO:0007669"/>
    <property type="project" value="InterPro"/>
</dbReference>
<dbReference type="Proteomes" id="UP000095280">
    <property type="component" value="Unplaced"/>
</dbReference>
<organism evidence="6 7">
    <name type="scientific">Macrostomum lignano</name>
    <dbReference type="NCBI Taxonomy" id="282301"/>
    <lineage>
        <taxon>Eukaryota</taxon>
        <taxon>Metazoa</taxon>
        <taxon>Spiralia</taxon>
        <taxon>Lophotrochozoa</taxon>
        <taxon>Platyhelminthes</taxon>
        <taxon>Rhabditophora</taxon>
        <taxon>Macrostomorpha</taxon>
        <taxon>Macrostomida</taxon>
        <taxon>Macrostomidae</taxon>
        <taxon>Macrostomum</taxon>
    </lineage>
</organism>
<dbReference type="Gene3D" id="1.20.1560.10">
    <property type="entry name" value="ABC transporter type 1, transmembrane domain"/>
    <property type="match status" value="1"/>
</dbReference>
<evidence type="ECO:0000256" key="1">
    <source>
        <dbReference type="ARBA" id="ARBA00022692"/>
    </source>
</evidence>
<evidence type="ECO:0000256" key="3">
    <source>
        <dbReference type="ARBA" id="ARBA00023136"/>
    </source>
</evidence>
<evidence type="ECO:0000256" key="4">
    <source>
        <dbReference type="SAM" id="Phobius"/>
    </source>
</evidence>
<evidence type="ECO:0000313" key="6">
    <source>
        <dbReference type="Proteomes" id="UP000095280"/>
    </source>
</evidence>
<dbReference type="AlphaFoldDB" id="A0A1I8JS44"/>
<evidence type="ECO:0000256" key="2">
    <source>
        <dbReference type="ARBA" id="ARBA00022989"/>
    </source>
</evidence>
<keyword evidence="6" id="KW-1185">Reference proteome</keyword>
<feature type="transmembrane region" description="Helical" evidence="4">
    <location>
        <begin position="252"/>
        <end position="273"/>
    </location>
</feature>
<dbReference type="GO" id="GO:0016020">
    <property type="term" value="C:membrane"/>
    <property type="evidence" value="ECO:0007669"/>
    <property type="project" value="InterPro"/>
</dbReference>
<keyword evidence="2 4" id="KW-1133">Transmembrane helix</keyword>
<evidence type="ECO:0000313" key="7">
    <source>
        <dbReference type="WBParaSite" id="snap_masked-unitig_44866-processed-gene-0.0-mRNA-1"/>
    </source>
</evidence>
<feature type="transmembrane region" description="Helical" evidence="4">
    <location>
        <begin position="157"/>
        <end position="180"/>
    </location>
</feature>
<dbReference type="Pfam" id="PF00664">
    <property type="entry name" value="ABC_membrane"/>
    <property type="match status" value="1"/>
</dbReference>
<keyword evidence="3 4" id="KW-0472">Membrane</keyword>
<keyword evidence="1 4" id="KW-0812">Transmembrane</keyword>
<dbReference type="GO" id="GO:0140359">
    <property type="term" value="F:ABC-type transporter activity"/>
    <property type="evidence" value="ECO:0007669"/>
    <property type="project" value="InterPro"/>
</dbReference>
<proteinExistence type="predicted"/>
<protein>
    <submittedName>
        <fullName evidence="7">ABC transmembrane type-1 domain-containing protein</fullName>
    </submittedName>
</protein>
<accession>A0A1I8JS44</accession>
<feature type="domain" description="ABC transmembrane type-1" evidence="5">
    <location>
        <begin position="153"/>
        <end position="281"/>
    </location>
</feature>
<feature type="transmembrane region" description="Helical" evidence="4">
    <location>
        <begin position="115"/>
        <end position="137"/>
    </location>
</feature>
<sequence>HGSLVYRTCLRTCWDSAGYCKLTGLWLRQALHRFGKKTWTFSAGTPEYCCRPEPLPAAAGDNPTVSESECGRSGIVEVSKHLWFEGFNWGGVKVAQSQAAASAAVPLRRRSGTGLCIAAGSAFAAGHGLGCGWPLILPSCRGPTPAVFDFLDSMNRYAIQYSIVGACVFAASALQVALCLRRALRRCACSGAGAPDADSCSFRQAAELTTRLADDLEKIRDGIGDKPVGAGGGRFLLRVLIGFFKRAGAHDALVMMSLTPLLAIGGGLLGRLISSISSREAGGLRQGWRDSRGERSAA</sequence>
<reference evidence="7" key="1">
    <citation type="submission" date="2016-11" db="UniProtKB">
        <authorList>
            <consortium name="WormBaseParasite"/>
        </authorList>
    </citation>
    <scope>IDENTIFICATION</scope>
</reference>
<dbReference type="InterPro" id="IPR036640">
    <property type="entry name" value="ABC1_TM_sf"/>
</dbReference>
<name>A0A1I8JS44_9PLAT</name>
<dbReference type="InterPro" id="IPR011527">
    <property type="entry name" value="ABC1_TM_dom"/>
</dbReference>